<feature type="compositionally biased region" description="Basic and acidic residues" evidence="9">
    <location>
        <begin position="834"/>
        <end position="853"/>
    </location>
</feature>
<feature type="signal peptide" evidence="11">
    <location>
        <begin position="1"/>
        <end position="17"/>
    </location>
</feature>
<dbReference type="PANTHER" id="PTHR42643:SF24">
    <property type="entry name" value="IONOTROPIC RECEPTOR 60A"/>
    <property type="match status" value="1"/>
</dbReference>
<dbReference type="GO" id="GO:0015276">
    <property type="term" value="F:ligand-gated monoatomic ion channel activity"/>
    <property type="evidence" value="ECO:0007669"/>
    <property type="project" value="InterPro"/>
</dbReference>
<sequence length="905" mass="102944">MLLLVVLPLIFIENVDLKFMRSDDILRNLITYDSVQVKRNHEKLLGNAFETQYYSPFKAIANSSNDTESHQMKLRKKPSIRFKRKTDSTFRGRPKTIQEVWSRNFNISTQQFSQSTSLVTLMNKIILKYMSACIPVILYDEYVEKSEGFILLRLFQNFPTSFIHGKIGKNFTIENDILLDPPHIRCRSYILFVSDALKSRQVVGPQIESKVIIVPRSTQWKLQEFLSSPLSRDIINLLIIGESYSTDLTKERPYVLYTHQLYVDGLGSNKPKVLTSWLKGKLSRPHIDLFPVKLRKGFAGHRYSVAAVNFPPFVFKKLSTDGVGNLHIEWSLNQENLKCLEIIRRPGDAVGLSISKRQHEIGMSGMYVTTERNSGTEMSVSHSTDCAAFITLTSKALPRYRAILGPFQWQVWVCLTFTYLIAIIPLAYSDSLSIKYLIEKPGQIENMFWYVFGTFTNSLTFSGELSWSNSKKTSTRLLIGFYWVFTIIITACYTGSIIAFVTLPVFPETVDTIRQLRNGFYRVGTLDRGGWERWFVNSSHPDTVKVLQNLELVKNLQEGLGNVTKPYFLFPYAFIGSKAQLNFIVQTNYSDDKLGRHSTLHISDQCFALFGVSFVFQRESVLRDKINHGILILQQSGIINKIKNDVRWDMVRSSTGKLLQISEGKTLRIANQEERGLTLADTEGMFLLLGIGFLIAGAALISEWVGGCTNKCMQFMRVKREQEEETHRIEEEKENARVEAETARLALKSASSVIGITFSVKTEDEKTVQDGNEPQELKPTSEVLSGSSRNSRHSRSDSITYPDLNAAMLSEMYHGPKTRASNIIMMDGKMMSESDANEHANQMKKDDEMKQRLSDGGSGEVLRDFDFLNNGKDEDADEDKDNNVSHHVCEVEINLQAPTDTEFDN</sequence>
<keyword evidence="6 10" id="KW-0472">Membrane</keyword>
<evidence type="ECO:0000256" key="1">
    <source>
        <dbReference type="ARBA" id="ARBA00004651"/>
    </source>
</evidence>
<evidence type="ECO:0000313" key="14">
    <source>
        <dbReference type="Proteomes" id="UP000183832"/>
    </source>
</evidence>
<dbReference type="EMBL" id="CVRI01000048">
    <property type="protein sequence ID" value="CRK98970.1"/>
    <property type="molecule type" value="Genomic_DNA"/>
</dbReference>
<keyword evidence="11" id="KW-0732">Signal</keyword>
<feature type="domain" description="Ionotropic glutamate receptor C-terminal" evidence="12">
    <location>
        <begin position="409"/>
        <end position="693"/>
    </location>
</feature>
<reference evidence="13 14" key="1">
    <citation type="submission" date="2015-04" db="EMBL/GenBank/DDBJ databases">
        <authorList>
            <person name="Syromyatnikov M.Y."/>
            <person name="Popov V.N."/>
        </authorList>
    </citation>
    <scope>NUCLEOTIDE SEQUENCE [LARGE SCALE GENOMIC DNA]</scope>
</reference>
<keyword evidence="3" id="KW-1003">Cell membrane</keyword>
<dbReference type="STRING" id="568069.A0A1J1IGS5"/>
<keyword evidence="5 10" id="KW-1133">Transmembrane helix</keyword>
<dbReference type="SUPFAM" id="SSF53850">
    <property type="entry name" value="Periplasmic binding protein-like II"/>
    <property type="match status" value="1"/>
</dbReference>
<evidence type="ECO:0000259" key="12">
    <source>
        <dbReference type="Pfam" id="PF00060"/>
    </source>
</evidence>
<dbReference type="PANTHER" id="PTHR42643">
    <property type="entry name" value="IONOTROPIC RECEPTOR 20A-RELATED"/>
    <property type="match status" value="1"/>
</dbReference>
<name>A0A1J1IGS5_9DIPT</name>
<dbReference type="GO" id="GO:0005886">
    <property type="term" value="C:plasma membrane"/>
    <property type="evidence" value="ECO:0007669"/>
    <property type="project" value="UniProtKB-SubCell"/>
</dbReference>
<dbReference type="GO" id="GO:0050906">
    <property type="term" value="P:detection of stimulus involved in sensory perception"/>
    <property type="evidence" value="ECO:0007669"/>
    <property type="project" value="UniProtKB-ARBA"/>
</dbReference>
<comment type="similarity">
    <text evidence="2">Belongs to the glutamate-gated ion channel (TC 1.A.10.1) family.</text>
</comment>
<evidence type="ECO:0000313" key="13">
    <source>
        <dbReference type="EMBL" id="CRK98970.1"/>
    </source>
</evidence>
<evidence type="ECO:0000256" key="10">
    <source>
        <dbReference type="SAM" id="Phobius"/>
    </source>
</evidence>
<feature type="region of interest" description="Disordered" evidence="9">
    <location>
        <begin position="834"/>
        <end position="884"/>
    </location>
</feature>
<feature type="transmembrane region" description="Helical" evidence="10">
    <location>
        <begin position="409"/>
        <end position="428"/>
    </location>
</feature>
<organism evidence="13 14">
    <name type="scientific">Clunio marinus</name>
    <dbReference type="NCBI Taxonomy" id="568069"/>
    <lineage>
        <taxon>Eukaryota</taxon>
        <taxon>Metazoa</taxon>
        <taxon>Ecdysozoa</taxon>
        <taxon>Arthropoda</taxon>
        <taxon>Hexapoda</taxon>
        <taxon>Insecta</taxon>
        <taxon>Pterygota</taxon>
        <taxon>Neoptera</taxon>
        <taxon>Endopterygota</taxon>
        <taxon>Diptera</taxon>
        <taxon>Nematocera</taxon>
        <taxon>Chironomoidea</taxon>
        <taxon>Chironomidae</taxon>
        <taxon>Clunio</taxon>
    </lineage>
</organism>
<dbReference type="AlphaFoldDB" id="A0A1J1IGS5"/>
<comment type="subcellular location">
    <subcellularLocation>
        <location evidence="1">Cell membrane</location>
        <topology evidence="1">Multi-pass membrane protein</topology>
    </subcellularLocation>
</comment>
<evidence type="ECO:0000256" key="11">
    <source>
        <dbReference type="SAM" id="SignalP"/>
    </source>
</evidence>
<keyword evidence="8" id="KW-0325">Glycoprotein</keyword>
<evidence type="ECO:0000256" key="4">
    <source>
        <dbReference type="ARBA" id="ARBA00022692"/>
    </source>
</evidence>
<dbReference type="InterPro" id="IPR001320">
    <property type="entry name" value="Iontro_rcpt_C"/>
</dbReference>
<keyword evidence="4 10" id="KW-0812">Transmembrane</keyword>
<protein>
    <submittedName>
        <fullName evidence="13">CLUMA_CG011952, isoform A</fullName>
    </submittedName>
</protein>
<proteinExistence type="inferred from homology"/>
<dbReference type="Proteomes" id="UP000183832">
    <property type="component" value="Unassembled WGS sequence"/>
</dbReference>
<dbReference type="Gene3D" id="1.10.287.70">
    <property type="match status" value="1"/>
</dbReference>
<feature type="transmembrane region" description="Helical" evidence="10">
    <location>
        <begin position="479"/>
        <end position="506"/>
    </location>
</feature>
<evidence type="ECO:0000256" key="8">
    <source>
        <dbReference type="ARBA" id="ARBA00023180"/>
    </source>
</evidence>
<dbReference type="Pfam" id="PF00060">
    <property type="entry name" value="Lig_chan"/>
    <property type="match status" value="1"/>
</dbReference>
<evidence type="ECO:0000256" key="3">
    <source>
        <dbReference type="ARBA" id="ARBA00022475"/>
    </source>
</evidence>
<evidence type="ECO:0000256" key="9">
    <source>
        <dbReference type="SAM" id="MobiDB-lite"/>
    </source>
</evidence>
<dbReference type="OrthoDB" id="6500454at2759"/>
<gene>
    <name evidence="13" type="ORF">CLUMA_CG011952</name>
</gene>
<keyword evidence="14" id="KW-1185">Reference proteome</keyword>
<feature type="transmembrane region" description="Helical" evidence="10">
    <location>
        <begin position="685"/>
        <end position="706"/>
    </location>
</feature>
<feature type="chain" id="PRO_5009619146" evidence="11">
    <location>
        <begin position="18"/>
        <end position="905"/>
    </location>
</feature>
<evidence type="ECO:0000256" key="5">
    <source>
        <dbReference type="ARBA" id="ARBA00022989"/>
    </source>
</evidence>
<evidence type="ECO:0000256" key="7">
    <source>
        <dbReference type="ARBA" id="ARBA00023170"/>
    </source>
</evidence>
<accession>A0A1J1IGS5</accession>
<keyword evidence="7" id="KW-0675">Receptor</keyword>
<evidence type="ECO:0000256" key="2">
    <source>
        <dbReference type="ARBA" id="ARBA00008685"/>
    </source>
</evidence>
<dbReference type="InterPro" id="IPR052192">
    <property type="entry name" value="Insect_Ionotropic_Sensory_Rcpt"/>
</dbReference>
<evidence type="ECO:0000256" key="6">
    <source>
        <dbReference type="ARBA" id="ARBA00023136"/>
    </source>
</evidence>
<feature type="region of interest" description="Disordered" evidence="9">
    <location>
        <begin position="764"/>
        <end position="799"/>
    </location>
</feature>